<sequence length="347" mass="39027">MIFIRLFLLFFLALLGFLFANALYIHHPQQSDWYQILIYTLLAIGLYSSTYQIEKVRDRAQVLQILQVIVFGVLLKVILIGGLLFLLSKKPIFLLLGVVVAQIDPLSVAALMGKSKMSSKARTLLAFWSSFDDPVTVILSLFILQFATKLDDQTGNLLVSSGLLGQQLLLVAWNFVFAAMIYLIWKGTYRYPAFQYVWVVFSIIFAIYAQLMLGIALIGLFLRPAFGKFIDYLSNGSLAIATFLLGMLMVNGWQLLDGLWVALAAIFAQIIVVLLLTRRMDKMDRVYLAFGQQNGITAIILALTFETTFPGIIAITAPAIFIINLIHLMANSLLDKRMEKNQRYLSS</sequence>
<dbReference type="Pfam" id="PF00999">
    <property type="entry name" value="Na_H_Exchanger"/>
    <property type="match status" value="1"/>
</dbReference>
<proteinExistence type="predicted"/>
<dbReference type="GO" id="GO:0015297">
    <property type="term" value="F:antiporter activity"/>
    <property type="evidence" value="ECO:0007669"/>
    <property type="project" value="InterPro"/>
</dbReference>
<keyword evidence="8" id="KW-1185">Reference proteome</keyword>
<accession>A0A1M4XH52</accession>
<name>A0A1M4XH52_9BACL</name>
<keyword evidence="2 5" id="KW-0812">Transmembrane</keyword>
<dbReference type="Proteomes" id="UP000184476">
    <property type="component" value="Unassembled WGS sequence"/>
</dbReference>
<feature type="transmembrane region" description="Helical" evidence="5">
    <location>
        <begin position="65"/>
        <end position="86"/>
    </location>
</feature>
<evidence type="ECO:0000313" key="7">
    <source>
        <dbReference type="EMBL" id="SHE92884.1"/>
    </source>
</evidence>
<feature type="transmembrane region" description="Helical" evidence="5">
    <location>
        <begin position="311"/>
        <end position="334"/>
    </location>
</feature>
<evidence type="ECO:0000259" key="6">
    <source>
        <dbReference type="Pfam" id="PF00999"/>
    </source>
</evidence>
<feature type="domain" description="Cation/H+ exchanger transmembrane" evidence="6">
    <location>
        <begin position="5"/>
        <end position="323"/>
    </location>
</feature>
<organism evidence="7 8">
    <name type="scientific">Seinonella peptonophila</name>
    <dbReference type="NCBI Taxonomy" id="112248"/>
    <lineage>
        <taxon>Bacteria</taxon>
        <taxon>Bacillati</taxon>
        <taxon>Bacillota</taxon>
        <taxon>Bacilli</taxon>
        <taxon>Bacillales</taxon>
        <taxon>Thermoactinomycetaceae</taxon>
        <taxon>Seinonella</taxon>
    </lineage>
</organism>
<feature type="transmembrane region" description="Helical" evidence="5">
    <location>
        <begin position="197"/>
        <end position="220"/>
    </location>
</feature>
<evidence type="ECO:0000256" key="3">
    <source>
        <dbReference type="ARBA" id="ARBA00022989"/>
    </source>
</evidence>
<evidence type="ECO:0000256" key="2">
    <source>
        <dbReference type="ARBA" id="ARBA00022692"/>
    </source>
</evidence>
<dbReference type="STRING" id="112248.SAMN05444392_1054"/>
<feature type="transmembrane region" description="Helical" evidence="5">
    <location>
        <begin position="232"/>
        <end position="253"/>
    </location>
</feature>
<evidence type="ECO:0000313" key="8">
    <source>
        <dbReference type="Proteomes" id="UP000184476"/>
    </source>
</evidence>
<evidence type="ECO:0000256" key="4">
    <source>
        <dbReference type="ARBA" id="ARBA00023136"/>
    </source>
</evidence>
<dbReference type="GO" id="GO:0016020">
    <property type="term" value="C:membrane"/>
    <property type="evidence" value="ECO:0007669"/>
    <property type="project" value="UniProtKB-SubCell"/>
</dbReference>
<feature type="transmembrane region" description="Helical" evidence="5">
    <location>
        <begin position="168"/>
        <end position="185"/>
    </location>
</feature>
<dbReference type="EMBL" id="FQVL01000005">
    <property type="protein sequence ID" value="SHE92884.1"/>
    <property type="molecule type" value="Genomic_DNA"/>
</dbReference>
<gene>
    <name evidence="7" type="ORF">SAMN05444392_1054</name>
</gene>
<dbReference type="AlphaFoldDB" id="A0A1M4XH52"/>
<reference evidence="7 8" key="1">
    <citation type="submission" date="2016-11" db="EMBL/GenBank/DDBJ databases">
        <authorList>
            <person name="Jaros S."/>
            <person name="Januszkiewicz K."/>
            <person name="Wedrychowicz H."/>
        </authorList>
    </citation>
    <scope>NUCLEOTIDE SEQUENCE [LARGE SCALE GENOMIC DNA]</scope>
    <source>
        <strain evidence="7 8">DSM 44666</strain>
    </source>
</reference>
<feature type="transmembrane region" description="Helical" evidence="5">
    <location>
        <begin position="92"/>
        <end position="112"/>
    </location>
</feature>
<feature type="transmembrane region" description="Helical" evidence="5">
    <location>
        <begin position="32"/>
        <end position="53"/>
    </location>
</feature>
<dbReference type="InterPro" id="IPR006153">
    <property type="entry name" value="Cation/H_exchanger_TM"/>
</dbReference>
<dbReference type="GO" id="GO:1902600">
    <property type="term" value="P:proton transmembrane transport"/>
    <property type="evidence" value="ECO:0007669"/>
    <property type="project" value="InterPro"/>
</dbReference>
<protein>
    <submittedName>
        <fullName evidence="7">Sodium/hydrogen exchanger family protein</fullName>
    </submittedName>
</protein>
<feature type="transmembrane region" description="Helical" evidence="5">
    <location>
        <begin position="259"/>
        <end position="277"/>
    </location>
</feature>
<evidence type="ECO:0000256" key="5">
    <source>
        <dbReference type="SAM" id="Phobius"/>
    </source>
</evidence>
<dbReference type="RefSeq" id="WP_073154636.1">
    <property type="nucleotide sequence ID" value="NZ_FQVL01000005.1"/>
</dbReference>
<comment type="subcellular location">
    <subcellularLocation>
        <location evidence="1">Membrane</location>
        <topology evidence="1">Multi-pass membrane protein</topology>
    </subcellularLocation>
</comment>
<dbReference type="OrthoDB" id="517234at2"/>
<evidence type="ECO:0000256" key="1">
    <source>
        <dbReference type="ARBA" id="ARBA00004141"/>
    </source>
</evidence>
<keyword evidence="3 5" id="KW-1133">Transmembrane helix</keyword>
<keyword evidence="4 5" id="KW-0472">Membrane</keyword>